<dbReference type="PaxDb" id="29760-VIT_17s0000g09340.t01"/>
<evidence type="ECO:0000313" key="1">
    <source>
        <dbReference type="EMBL" id="CBI14944.3"/>
    </source>
</evidence>
<name>D7SHI4_VITVI</name>
<proteinExistence type="predicted"/>
<gene>
    <name evidence="1" type="ordered locus">VIT_17s0000g09340</name>
</gene>
<dbReference type="InParanoid" id="D7SHI4"/>
<evidence type="ECO:0000313" key="2">
    <source>
        <dbReference type="Proteomes" id="UP000009183"/>
    </source>
</evidence>
<keyword evidence="2" id="KW-1185">Reference proteome</keyword>
<organism evidence="1 2">
    <name type="scientific">Vitis vinifera</name>
    <name type="common">Grape</name>
    <dbReference type="NCBI Taxonomy" id="29760"/>
    <lineage>
        <taxon>Eukaryota</taxon>
        <taxon>Viridiplantae</taxon>
        <taxon>Streptophyta</taxon>
        <taxon>Embryophyta</taxon>
        <taxon>Tracheophyta</taxon>
        <taxon>Spermatophyta</taxon>
        <taxon>Magnoliopsida</taxon>
        <taxon>eudicotyledons</taxon>
        <taxon>Gunneridae</taxon>
        <taxon>Pentapetalae</taxon>
        <taxon>rosids</taxon>
        <taxon>Vitales</taxon>
        <taxon>Vitaceae</taxon>
        <taxon>Viteae</taxon>
        <taxon>Vitis</taxon>
    </lineage>
</organism>
<dbReference type="HOGENOM" id="CLU_3208681_0_0_1"/>
<sequence>MREYKIRVSTECVRPPQCHTYIYVHFPLLPSLKQDSSYLLRHVGI</sequence>
<accession>D7SHI4</accession>
<dbReference type="Proteomes" id="UP000009183">
    <property type="component" value="Chromosome 17"/>
</dbReference>
<dbReference type="EMBL" id="FN594950">
    <property type="protein sequence ID" value="CBI14944.3"/>
    <property type="molecule type" value="Genomic_DNA"/>
</dbReference>
<protein>
    <submittedName>
        <fullName evidence="1">Uncharacterized protein</fullName>
    </submittedName>
</protein>
<dbReference type="AlphaFoldDB" id="D7SHI4"/>
<reference evidence="2" key="1">
    <citation type="journal article" date="2007" name="Nature">
        <title>The grapevine genome sequence suggests ancestral hexaploidization in major angiosperm phyla.</title>
        <authorList>
            <consortium name="The French-Italian Public Consortium for Grapevine Genome Characterization."/>
            <person name="Jaillon O."/>
            <person name="Aury J.-M."/>
            <person name="Noel B."/>
            <person name="Policriti A."/>
            <person name="Clepet C."/>
            <person name="Casagrande A."/>
            <person name="Choisne N."/>
            <person name="Aubourg S."/>
            <person name="Vitulo N."/>
            <person name="Jubin C."/>
            <person name="Vezzi A."/>
            <person name="Legeai F."/>
            <person name="Hugueney P."/>
            <person name="Dasilva C."/>
            <person name="Horner D."/>
            <person name="Mica E."/>
            <person name="Jublot D."/>
            <person name="Poulain J."/>
            <person name="Bruyere C."/>
            <person name="Billault A."/>
            <person name="Segurens B."/>
            <person name="Gouyvenoux M."/>
            <person name="Ugarte E."/>
            <person name="Cattonaro F."/>
            <person name="Anthouard V."/>
            <person name="Vico V."/>
            <person name="Del Fabbro C."/>
            <person name="Alaux M."/>
            <person name="Di Gaspero G."/>
            <person name="Dumas V."/>
            <person name="Felice N."/>
            <person name="Paillard S."/>
            <person name="Juman I."/>
            <person name="Moroldo M."/>
            <person name="Scalabrin S."/>
            <person name="Canaguier A."/>
            <person name="Le Clainche I."/>
            <person name="Malacrida G."/>
            <person name="Durand E."/>
            <person name="Pesole G."/>
            <person name="Laucou V."/>
            <person name="Chatelet P."/>
            <person name="Merdinoglu D."/>
            <person name="Delledonne M."/>
            <person name="Pezzotti M."/>
            <person name="Lecharny A."/>
            <person name="Scarpelli C."/>
            <person name="Artiguenave F."/>
            <person name="Pe M.E."/>
            <person name="Valle G."/>
            <person name="Morgante M."/>
            <person name="Caboche M."/>
            <person name="Adam-Blondon A.-F."/>
            <person name="Weissenbach J."/>
            <person name="Quetier F."/>
            <person name="Wincker P."/>
        </authorList>
    </citation>
    <scope>NUCLEOTIDE SEQUENCE [LARGE SCALE GENOMIC DNA]</scope>
    <source>
        <strain evidence="2">cv. Pinot noir / PN40024</strain>
    </source>
</reference>